<protein>
    <recommendedName>
        <fullName evidence="2">DUF4328 domain-containing protein</fullName>
    </recommendedName>
</protein>
<evidence type="ECO:0000313" key="3">
    <source>
        <dbReference type="EMBL" id="SFW54424.1"/>
    </source>
</evidence>
<evidence type="ECO:0000313" key="4">
    <source>
        <dbReference type="Proteomes" id="UP000183257"/>
    </source>
</evidence>
<evidence type="ECO:0000256" key="1">
    <source>
        <dbReference type="SAM" id="Phobius"/>
    </source>
</evidence>
<dbReference type="Pfam" id="PF14219">
    <property type="entry name" value="DUF4328"/>
    <property type="match status" value="1"/>
</dbReference>
<proteinExistence type="predicted"/>
<feature type="domain" description="DUF4328" evidence="2">
    <location>
        <begin position="102"/>
        <end position="260"/>
    </location>
</feature>
<feature type="transmembrane region" description="Helical" evidence="1">
    <location>
        <begin position="198"/>
        <end position="219"/>
    </location>
</feature>
<dbReference type="EMBL" id="FPIY01000003">
    <property type="protein sequence ID" value="SFW54424.1"/>
    <property type="molecule type" value="Genomic_DNA"/>
</dbReference>
<accession>A0A1K1Q3E1</accession>
<keyword evidence="4" id="KW-1185">Reference proteome</keyword>
<dbReference type="OrthoDB" id="4174975at2"/>
<sequence length="279" mass="32127">MTNAQFEKCKQCLNRKRSVNNKENICNIKGKNLDFEDSCVDFILDSNVIVGTKNKIEAIRPNLERAKIAQVLIWIVMLLDAVSAFSSYLQYNLLLLLKNEEYVSDQVLDSNDFREQIIAIMYLGAFVVSIVTFLRWFRRAYYNLNIRVNCSHSEGWAAGAWFVPIISLFRPYQIMKEMDAKTTNLINSKTNNQLKSDVTVIGLWWALWIVSNYIGQYLFKVVSKSQTIEGFLNSTLIEIVNSILGVVLAIVTAITIRSYSKKETMLEEIEKREARTHNL</sequence>
<feature type="transmembrane region" description="Helical" evidence="1">
    <location>
        <begin position="117"/>
        <end position="137"/>
    </location>
</feature>
<dbReference type="RefSeq" id="WP_084639223.1">
    <property type="nucleotide sequence ID" value="NZ_FPIY01000003.1"/>
</dbReference>
<feature type="transmembrane region" description="Helical" evidence="1">
    <location>
        <begin position="71"/>
        <end position="97"/>
    </location>
</feature>
<reference evidence="4" key="1">
    <citation type="submission" date="2016-11" db="EMBL/GenBank/DDBJ databases">
        <authorList>
            <person name="Varghese N."/>
            <person name="Submissions S."/>
        </authorList>
    </citation>
    <scope>NUCLEOTIDE SEQUENCE [LARGE SCALE GENOMIC DNA]</scope>
    <source>
        <strain evidence="4">DSM 24786</strain>
    </source>
</reference>
<keyword evidence="1" id="KW-0812">Transmembrane</keyword>
<organism evidence="3 4">
    <name type="scientific">Cellulophaga fucicola</name>
    <dbReference type="NCBI Taxonomy" id="76595"/>
    <lineage>
        <taxon>Bacteria</taxon>
        <taxon>Pseudomonadati</taxon>
        <taxon>Bacteroidota</taxon>
        <taxon>Flavobacteriia</taxon>
        <taxon>Flavobacteriales</taxon>
        <taxon>Flavobacteriaceae</taxon>
        <taxon>Cellulophaga</taxon>
    </lineage>
</organism>
<dbReference type="InterPro" id="IPR025565">
    <property type="entry name" value="DUF4328"/>
</dbReference>
<dbReference type="STRING" id="76595.SAMN05660313_02302"/>
<gene>
    <name evidence="3" type="ORF">SAMN05660313_02302</name>
</gene>
<name>A0A1K1Q3E1_9FLAO</name>
<feature type="transmembrane region" description="Helical" evidence="1">
    <location>
        <begin position="239"/>
        <end position="256"/>
    </location>
</feature>
<keyword evidence="1" id="KW-1133">Transmembrane helix</keyword>
<dbReference type="Proteomes" id="UP000183257">
    <property type="component" value="Unassembled WGS sequence"/>
</dbReference>
<evidence type="ECO:0000259" key="2">
    <source>
        <dbReference type="Pfam" id="PF14219"/>
    </source>
</evidence>
<keyword evidence="1" id="KW-0472">Membrane</keyword>
<dbReference type="AlphaFoldDB" id="A0A1K1Q3E1"/>